<dbReference type="InterPro" id="IPR050570">
    <property type="entry name" value="Cell_wall_metabolism_enzyme"/>
</dbReference>
<gene>
    <name evidence="2" type="ORF">G4Y79_14135</name>
</gene>
<dbReference type="PANTHER" id="PTHR21666">
    <property type="entry name" value="PEPTIDASE-RELATED"/>
    <property type="match status" value="1"/>
</dbReference>
<dbReference type="Gene3D" id="2.70.70.10">
    <property type="entry name" value="Glucose Permease (Domain IIA)"/>
    <property type="match status" value="1"/>
</dbReference>
<evidence type="ECO:0000259" key="1">
    <source>
        <dbReference type="Pfam" id="PF01551"/>
    </source>
</evidence>
<feature type="domain" description="M23ase beta-sheet core" evidence="1">
    <location>
        <begin position="147"/>
        <end position="252"/>
    </location>
</feature>
<dbReference type="CDD" id="cd12797">
    <property type="entry name" value="M23_peptidase"/>
    <property type="match status" value="1"/>
</dbReference>
<keyword evidence="3" id="KW-1185">Reference proteome</keyword>
<dbReference type="EMBL" id="CP062983">
    <property type="protein sequence ID" value="QPC80846.1"/>
    <property type="molecule type" value="Genomic_DNA"/>
</dbReference>
<dbReference type="Proteomes" id="UP000594468">
    <property type="component" value="Chromosome"/>
</dbReference>
<evidence type="ECO:0000313" key="3">
    <source>
        <dbReference type="Proteomes" id="UP000594468"/>
    </source>
</evidence>
<reference evidence="2 3" key="1">
    <citation type="submission" date="2020-02" db="EMBL/GenBank/DDBJ databases">
        <authorList>
            <person name="Zheng R.K."/>
            <person name="Sun C.M."/>
        </authorList>
    </citation>
    <scope>NUCLEOTIDE SEQUENCE [LARGE SCALE GENOMIC DNA]</scope>
    <source>
        <strain evidence="3">rifampicinis</strain>
    </source>
</reference>
<dbReference type="PROSITE" id="PS51257">
    <property type="entry name" value="PROKAR_LIPOPROTEIN"/>
    <property type="match status" value="1"/>
</dbReference>
<organism evidence="2 3">
    <name type="scientific">Phototrophicus methaneseepsis</name>
    <dbReference type="NCBI Taxonomy" id="2710758"/>
    <lineage>
        <taxon>Bacteria</taxon>
        <taxon>Bacillati</taxon>
        <taxon>Chloroflexota</taxon>
        <taxon>Candidatus Thermofontia</taxon>
        <taxon>Phototrophicales</taxon>
        <taxon>Phototrophicaceae</taxon>
        <taxon>Phototrophicus</taxon>
    </lineage>
</organism>
<evidence type="ECO:0000313" key="2">
    <source>
        <dbReference type="EMBL" id="QPC80846.1"/>
    </source>
</evidence>
<name>A0A7S8E5P4_9CHLR</name>
<accession>A0A7S8E5P4</accession>
<dbReference type="GO" id="GO:0004222">
    <property type="term" value="F:metalloendopeptidase activity"/>
    <property type="evidence" value="ECO:0007669"/>
    <property type="project" value="TreeGrafter"/>
</dbReference>
<sequence length="366" mass="39757">MMRFYKLLHKLLIVLLVGLAGCTAAVPATLTPTPLPIMPTMAISPIATAALAASATPLVRASSTPLQLQVVTPTLLPTETLPATATIQMTASVATSESATATATPAEEVIGTYWLRRPIDKMDDDGRVDYVDRTYPYGGTQFGRREVHLGVEFVNQRFTPVVAAADGEVIFAGMDSTQQVGPQLNYYGNVVVVAHDFLGVEQQVFTVYAHLQDIAVEEGQHVARGDRIGRVGDTGIAIGPHLHFEVREGEDGLDYRNTRNPILWIAPYTGFGTLAGYLRAETTEASQGQTILVRSPDRSWETYTYGSDRVNPSDELGENFALSDLPAGEYEVIVSNENGSLLFRQKIIIDAGRTTWLDIDLRDASS</sequence>
<proteinExistence type="predicted"/>
<dbReference type="SUPFAM" id="SSF51261">
    <property type="entry name" value="Duplicated hybrid motif"/>
    <property type="match status" value="1"/>
</dbReference>
<dbReference type="Pfam" id="PF01551">
    <property type="entry name" value="Peptidase_M23"/>
    <property type="match status" value="1"/>
</dbReference>
<dbReference type="InterPro" id="IPR016047">
    <property type="entry name" value="M23ase_b-sheet_dom"/>
</dbReference>
<dbReference type="AlphaFoldDB" id="A0A7S8E5P4"/>
<dbReference type="PANTHER" id="PTHR21666:SF270">
    <property type="entry name" value="MUREIN HYDROLASE ACTIVATOR ENVC"/>
    <property type="match status" value="1"/>
</dbReference>
<protein>
    <submittedName>
        <fullName evidence="2">M23 family metallopeptidase</fullName>
    </submittedName>
</protein>
<dbReference type="KEGG" id="pmet:G4Y79_14135"/>
<dbReference type="InterPro" id="IPR011055">
    <property type="entry name" value="Dup_hybrid_motif"/>
</dbReference>
<dbReference type="RefSeq" id="WP_195168921.1">
    <property type="nucleotide sequence ID" value="NZ_CP062983.1"/>
</dbReference>